<evidence type="ECO:0000313" key="2">
    <source>
        <dbReference type="Proteomes" id="UP000567179"/>
    </source>
</evidence>
<reference evidence="1 2" key="1">
    <citation type="journal article" date="2020" name="ISME J.">
        <title>Uncovering the hidden diversity of litter-decomposition mechanisms in mushroom-forming fungi.</title>
        <authorList>
            <person name="Floudas D."/>
            <person name="Bentzer J."/>
            <person name="Ahren D."/>
            <person name="Johansson T."/>
            <person name="Persson P."/>
            <person name="Tunlid A."/>
        </authorList>
    </citation>
    <scope>NUCLEOTIDE SEQUENCE [LARGE SCALE GENOMIC DNA]</scope>
    <source>
        <strain evidence="1 2">CBS 101986</strain>
    </source>
</reference>
<evidence type="ECO:0000313" key="1">
    <source>
        <dbReference type="EMBL" id="KAF5330630.1"/>
    </source>
</evidence>
<keyword evidence="2" id="KW-1185">Reference proteome</keyword>
<name>A0A8H5BWC3_9AGAR</name>
<dbReference type="OrthoDB" id="2748837at2759"/>
<accession>A0A8H5BWC3</accession>
<dbReference type="Proteomes" id="UP000567179">
    <property type="component" value="Unassembled WGS sequence"/>
</dbReference>
<gene>
    <name evidence="1" type="ORF">D9619_005714</name>
</gene>
<sequence length="165" mass="17920">MAQQPWERGAKTQVRCFAHILNLVAKAILAPFATKSIPKKDLPTDANANCLELEIDNLKDNDVVNEDNNPSQDLNNNDKLDKEVAVDVARSNAVDVNFAAEEADLDGHLDPLPQAVRAASALSITKLCKLGVKIAHSPTILEALYELCNKAGIKHKRMVGDVPTC</sequence>
<organism evidence="1 2">
    <name type="scientific">Psilocybe cf. subviscida</name>
    <dbReference type="NCBI Taxonomy" id="2480587"/>
    <lineage>
        <taxon>Eukaryota</taxon>
        <taxon>Fungi</taxon>
        <taxon>Dikarya</taxon>
        <taxon>Basidiomycota</taxon>
        <taxon>Agaricomycotina</taxon>
        <taxon>Agaricomycetes</taxon>
        <taxon>Agaricomycetidae</taxon>
        <taxon>Agaricales</taxon>
        <taxon>Agaricineae</taxon>
        <taxon>Strophariaceae</taxon>
        <taxon>Psilocybe</taxon>
    </lineage>
</organism>
<dbReference type="AlphaFoldDB" id="A0A8H5BWC3"/>
<proteinExistence type="predicted"/>
<comment type="caution">
    <text evidence="1">The sequence shown here is derived from an EMBL/GenBank/DDBJ whole genome shotgun (WGS) entry which is preliminary data.</text>
</comment>
<protein>
    <recommendedName>
        <fullName evidence="3">HAT C-terminal dimerisation domain-containing protein</fullName>
    </recommendedName>
</protein>
<dbReference type="EMBL" id="JAACJJ010000001">
    <property type="protein sequence ID" value="KAF5330630.1"/>
    <property type="molecule type" value="Genomic_DNA"/>
</dbReference>
<evidence type="ECO:0008006" key="3">
    <source>
        <dbReference type="Google" id="ProtNLM"/>
    </source>
</evidence>